<dbReference type="InterPro" id="IPR001647">
    <property type="entry name" value="HTH_TetR"/>
</dbReference>
<feature type="DNA-binding region" description="H-T-H motif" evidence="4">
    <location>
        <begin position="28"/>
        <end position="47"/>
    </location>
</feature>
<dbReference type="EMBL" id="JAVREH010000046">
    <property type="protein sequence ID" value="MDT0263654.1"/>
    <property type="molecule type" value="Genomic_DNA"/>
</dbReference>
<dbReference type="PANTHER" id="PTHR30055:SF234">
    <property type="entry name" value="HTH-TYPE TRANSCRIPTIONAL REGULATOR BETI"/>
    <property type="match status" value="1"/>
</dbReference>
<gene>
    <name evidence="6" type="ORF">RM423_19945</name>
</gene>
<evidence type="ECO:0000256" key="3">
    <source>
        <dbReference type="ARBA" id="ARBA00023163"/>
    </source>
</evidence>
<keyword evidence="3" id="KW-0804">Transcription</keyword>
<dbReference type="InterPro" id="IPR050109">
    <property type="entry name" value="HTH-type_TetR-like_transc_reg"/>
</dbReference>
<dbReference type="PRINTS" id="PR00455">
    <property type="entry name" value="HTHTETR"/>
</dbReference>
<organism evidence="6 7">
    <name type="scientific">Jatrophihabitans lederbergiae</name>
    <dbReference type="NCBI Taxonomy" id="3075547"/>
    <lineage>
        <taxon>Bacteria</taxon>
        <taxon>Bacillati</taxon>
        <taxon>Actinomycetota</taxon>
        <taxon>Actinomycetes</taxon>
        <taxon>Jatrophihabitantales</taxon>
        <taxon>Jatrophihabitantaceae</taxon>
        <taxon>Jatrophihabitans</taxon>
    </lineage>
</organism>
<dbReference type="Proteomes" id="UP001183176">
    <property type="component" value="Unassembled WGS sequence"/>
</dbReference>
<evidence type="ECO:0000256" key="2">
    <source>
        <dbReference type="ARBA" id="ARBA00023125"/>
    </source>
</evidence>
<protein>
    <submittedName>
        <fullName evidence="6">TetR/AcrR family transcriptional regulator</fullName>
    </submittedName>
</protein>
<feature type="domain" description="HTH tetR-type" evidence="5">
    <location>
        <begin position="6"/>
        <end position="65"/>
    </location>
</feature>
<evidence type="ECO:0000313" key="6">
    <source>
        <dbReference type="EMBL" id="MDT0263654.1"/>
    </source>
</evidence>
<keyword evidence="1" id="KW-0805">Transcription regulation</keyword>
<dbReference type="Gene3D" id="1.10.357.10">
    <property type="entry name" value="Tetracycline Repressor, domain 2"/>
    <property type="match status" value="1"/>
</dbReference>
<dbReference type="InterPro" id="IPR049445">
    <property type="entry name" value="TetR_SbtR-like_C"/>
</dbReference>
<reference evidence="7" key="1">
    <citation type="submission" date="2023-07" db="EMBL/GenBank/DDBJ databases">
        <title>30 novel species of actinomycetes from the DSMZ collection.</title>
        <authorList>
            <person name="Nouioui I."/>
        </authorList>
    </citation>
    <scope>NUCLEOTIDE SEQUENCE [LARGE SCALE GENOMIC DNA]</scope>
    <source>
        <strain evidence="7">DSM 44399</strain>
    </source>
</reference>
<comment type="caution">
    <text evidence="6">The sequence shown here is derived from an EMBL/GenBank/DDBJ whole genome shotgun (WGS) entry which is preliminary data.</text>
</comment>
<evidence type="ECO:0000256" key="4">
    <source>
        <dbReference type="PROSITE-ProRule" id="PRU00335"/>
    </source>
</evidence>
<dbReference type="PROSITE" id="PS50977">
    <property type="entry name" value="HTH_TETR_2"/>
    <property type="match status" value="1"/>
</dbReference>
<dbReference type="Pfam" id="PF21597">
    <property type="entry name" value="TetR_C_43"/>
    <property type="match status" value="1"/>
</dbReference>
<evidence type="ECO:0000259" key="5">
    <source>
        <dbReference type="PROSITE" id="PS50977"/>
    </source>
</evidence>
<keyword evidence="7" id="KW-1185">Reference proteome</keyword>
<keyword evidence="2 4" id="KW-0238">DNA-binding</keyword>
<dbReference type="Pfam" id="PF00440">
    <property type="entry name" value="TetR_N"/>
    <property type="match status" value="1"/>
</dbReference>
<dbReference type="PANTHER" id="PTHR30055">
    <property type="entry name" value="HTH-TYPE TRANSCRIPTIONAL REGULATOR RUTR"/>
    <property type="match status" value="1"/>
</dbReference>
<accession>A0ABU2JF81</accession>
<dbReference type="RefSeq" id="WP_311424799.1">
    <property type="nucleotide sequence ID" value="NZ_JAVREH010000046.1"/>
</dbReference>
<evidence type="ECO:0000313" key="7">
    <source>
        <dbReference type="Proteomes" id="UP001183176"/>
    </source>
</evidence>
<sequence>MRADAQRSYDRILAVAGDVFVEQGTNASMNEIAKRAGVGAGTLYRHFPDREHLLDVLLKDWVAQIQAAVDQTLAAGLPPRELLITWFEAVVRHISVHRGGAARLTAALGNTASMVDKWQGLATANQSVLRHLEARGAIRGGADTIQICRLVGGVAAVADAGGLLRDDTRDLLALIADGLLVAPAAALRCP</sequence>
<dbReference type="InterPro" id="IPR009057">
    <property type="entry name" value="Homeodomain-like_sf"/>
</dbReference>
<proteinExistence type="predicted"/>
<evidence type="ECO:0000256" key="1">
    <source>
        <dbReference type="ARBA" id="ARBA00023015"/>
    </source>
</evidence>
<dbReference type="SUPFAM" id="SSF46689">
    <property type="entry name" value="Homeodomain-like"/>
    <property type="match status" value="1"/>
</dbReference>
<name>A0ABU2JF81_9ACTN</name>